<dbReference type="CDD" id="cd00885">
    <property type="entry name" value="cinA"/>
    <property type="match status" value="1"/>
</dbReference>
<dbReference type="NCBIfam" id="NF001813">
    <property type="entry name" value="PRK00549.1"/>
    <property type="match status" value="1"/>
</dbReference>
<dbReference type="NCBIfam" id="TIGR00199">
    <property type="entry name" value="PncC_domain"/>
    <property type="match status" value="1"/>
</dbReference>
<dbReference type="Gene3D" id="3.30.70.2860">
    <property type="match status" value="1"/>
</dbReference>
<dbReference type="OrthoDB" id="9801454at2"/>
<name>A0A1T1D286_9SYNE</name>
<gene>
    <name evidence="4" type="ORF">BV53_04760</name>
</gene>
<dbReference type="EMBL" id="MWLE01000064">
    <property type="protein sequence ID" value="OOV34934.1"/>
    <property type="molecule type" value="Genomic_DNA"/>
</dbReference>
<dbReference type="RefSeq" id="WP_078232286.1">
    <property type="nucleotide sequence ID" value="NZ_MWLE01000064.1"/>
</dbReference>
<comment type="caution">
    <text evidence="4">The sequence shown here is derived from an EMBL/GenBank/DDBJ whole genome shotgun (WGS) entry which is preliminary data.</text>
</comment>
<dbReference type="HAMAP" id="MF_00226_B">
    <property type="entry name" value="CinA_B"/>
    <property type="match status" value="1"/>
</dbReference>
<dbReference type="InterPro" id="IPR036425">
    <property type="entry name" value="MoaB/Mog-like_dom_sf"/>
</dbReference>
<feature type="domain" description="MoaB/Mog" evidence="3">
    <location>
        <begin position="13"/>
        <end position="181"/>
    </location>
</feature>
<dbReference type="AlphaFoldDB" id="A0A1T1D286"/>
<dbReference type="Pfam" id="PF02464">
    <property type="entry name" value="CinA"/>
    <property type="match status" value="1"/>
</dbReference>
<evidence type="ECO:0000313" key="5">
    <source>
        <dbReference type="Proteomes" id="UP000242590"/>
    </source>
</evidence>
<dbReference type="InterPro" id="IPR041424">
    <property type="entry name" value="CinA_KH"/>
</dbReference>
<dbReference type="PIRSF" id="PIRSF006728">
    <property type="entry name" value="CinA"/>
    <property type="match status" value="1"/>
</dbReference>
<feature type="region of interest" description="Disordered" evidence="2">
    <location>
        <begin position="432"/>
        <end position="451"/>
    </location>
</feature>
<evidence type="ECO:0000313" key="4">
    <source>
        <dbReference type="EMBL" id="OOV34934.1"/>
    </source>
</evidence>
<evidence type="ECO:0000259" key="3">
    <source>
        <dbReference type="SMART" id="SM00852"/>
    </source>
</evidence>
<comment type="similarity">
    <text evidence="1">Belongs to the CinA family.</text>
</comment>
<dbReference type="InterPro" id="IPR050101">
    <property type="entry name" value="CinA"/>
</dbReference>
<evidence type="ECO:0000256" key="2">
    <source>
        <dbReference type="SAM" id="MobiDB-lite"/>
    </source>
</evidence>
<proteinExistence type="inferred from homology"/>
<dbReference type="SUPFAM" id="SSF142433">
    <property type="entry name" value="CinA-like"/>
    <property type="match status" value="1"/>
</dbReference>
<sequence length="451" mass="47019">MDTDRGHPGEGAEVLCIGSELLLGNILNSNARWLAEALAALGVPHFRQTVVGDNSQRLQEALREASRRCRVLVTTGGLGPTADDLTTQAMANCFGQPLELREDVLTAIAAHYTTRGQSMPPSGRKQALLPRGAVVIPNPTGTAPGMIWEPRPGFVILTFPGVPAELHAMWRQTAVPWFRQQPYGRGVTVSRILRFWGVSESRLAAAAAAELAQTNPTVAPYAGTGEVKLRITACAETSQAAEVLIAPTQARLMKLGGSSCYGCDDDSLASVVLNLLMERRQTVATAESCTGGGVAAALTAVPGSSAVVLGGIVAYANAVKHKLLGVFTTDLERHGAVSEPVAKAMAIGARHRLGADWGVAVTGIAGPGGGSASKPVGLVVFAVASAQGAVTVTRRLNSSRGRHWIQAVSVGASLDLLRRQLLGLELENTWVGTGKPAPRTDDGVIQDATGS</sequence>
<dbReference type="Gene3D" id="3.90.950.20">
    <property type="entry name" value="CinA-like"/>
    <property type="match status" value="1"/>
</dbReference>
<dbReference type="Proteomes" id="UP000242590">
    <property type="component" value="Unassembled WGS sequence"/>
</dbReference>
<dbReference type="NCBIfam" id="TIGR00200">
    <property type="entry name" value="cinA_nterm"/>
    <property type="match status" value="1"/>
</dbReference>
<evidence type="ECO:0000256" key="1">
    <source>
        <dbReference type="HAMAP-Rule" id="MF_00226"/>
    </source>
</evidence>
<organism evidence="4 5">
    <name type="scientific">Candidatus Synechococcus spongiarum LMB bulk15N</name>
    <dbReference type="NCBI Taxonomy" id="1943583"/>
    <lineage>
        <taxon>Bacteria</taxon>
        <taxon>Bacillati</taxon>
        <taxon>Cyanobacteriota</taxon>
        <taxon>Cyanophyceae</taxon>
        <taxon>Synechococcales</taxon>
        <taxon>Synechococcaceae</taxon>
        <taxon>Synechococcus</taxon>
    </lineage>
</organism>
<dbReference type="SUPFAM" id="SSF53218">
    <property type="entry name" value="Molybdenum cofactor biosynthesis proteins"/>
    <property type="match status" value="1"/>
</dbReference>
<reference evidence="4 5" key="1">
    <citation type="submission" date="2017-02" db="EMBL/GenBank/DDBJ databases">
        <title>Draft Genome Sequences of 'Candidatus Synechococcus spongiarum', Cyanobacterial Symbionts of the Mediterranean Sponge Aplysina aerophoba from two locations.</title>
        <authorList>
            <person name="Slaby B.M."/>
            <person name="Hentschel U."/>
        </authorList>
    </citation>
    <scope>NUCLEOTIDE SEQUENCE [LARGE SCALE GENOMIC DNA]</scope>
    <source>
        <strain evidence="4">LMB bulk15N</strain>
    </source>
</reference>
<accession>A0A1T1D286</accession>
<dbReference type="InterPro" id="IPR008136">
    <property type="entry name" value="CinA_C"/>
</dbReference>
<dbReference type="PANTHER" id="PTHR13939">
    <property type="entry name" value="NICOTINAMIDE-NUCLEOTIDE AMIDOHYDROLASE PNCC"/>
    <property type="match status" value="1"/>
</dbReference>
<dbReference type="SMART" id="SM00852">
    <property type="entry name" value="MoCF_biosynth"/>
    <property type="match status" value="1"/>
</dbReference>
<protein>
    <recommendedName>
        <fullName evidence="1">CinA-like protein</fullName>
    </recommendedName>
</protein>
<dbReference type="PANTHER" id="PTHR13939:SF0">
    <property type="entry name" value="NMN AMIDOHYDROLASE-LIKE PROTEIN YFAY"/>
    <property type="match status" value="1"/>
</dbReference>
<dbReference type="InterPro" id="IPR001453">
    <property type="entry name" value="MoaB/Mog_dom"/>
</dbReference>
<dbReference type="InterPro" id="IPR036653">
    <property type="entry name" value="CinA-like_C"/>
</dbReference>
<dbReference type="InterPro" id="IPR008135">
    <property type="entry name" value="Competence-induced_CinA"/>
</dbReference>
<dbReference type="Pfam" id="PF18146">
    <property type="entry name" value="CinA_KH"/>
    <property type="match status" value="1"/>
</dbReference>
<dbReference type="Pfam" id="PF00994">
    <property type="entry name" value="MoCF_biosynth"/>
    <property type="match status" value="1"/>
</dbReference>
<dbReference type="Gene3D" id="3.40.980.10">
    <property type="entry name" value="MoaB/Mog-like domain"/>
    <property type="match status" value="1"/>
</dbReference>